<dbReference type="NCBIfam" id="TIGR02937">
    <property type="entry name" value="sigma70-ECF"/>
    <property type="match status" value="1"/>
</dbReference>
<dbReference type="Pfam" id="PF08281">
    <property type="entry name" value="Sigma70_r4_2"/>
    <property type="match status" value="1"/>
</dbReference>
<evidence type="ECO:0000256" key="5">
    <source>
        <dbReference type="ARBA" id="ARBA00023163"/>
    </source>
</evidence>
<evidence type="ECO:0000259" key="8">
    <source>
        <dbReference type="Pfam" id="PF04542"/>
    </source>
</evidence>
<gene>
    <name evidence="10" type="ORF">AQJ91_03875</name>
</gene>
<reference evidence="10 11" key="1">
    <citation type="submission" date="2015-10" db="EMBL/GenBank/DDBJ databases">
        <title>Draft genome sequence of Streptomyces sp. RV15, isolated from a marine sponge.</title>
        <authorList>
            <person name="Ruckert C."/>
            <person name="Abdelmohsen U.R."/>
            <person name="Winkler A."/>
            <person name="Hentschel U."/>
            <person name="Kalinowski J."/>
            <person name="Kampfer P."/>
            <person name="Glaeser S."/>
        </authorList>
    </citation>
    <scope>NUCLEOTIDE SEQUENCE [LARGE SCALE GENOMIC DNA]</scope>
    <source>
        <strain evidence="10 11">RV15</strain>
    </source>
</reference>
<dbReference type="InterPro" id="IPR013249">
    <property type="entry name" value="RNA_pol_sigma70_r4_t2"/>
</dbReference>
<keyword evidence="5 6" id="KW-0804">Transcription</keyword>
<evidence type="ECO:0000256" key="6">
    <source>
        <dbReference type="RuleBase" id="RU000716"/>
    </source>
</evidence>
<dbReference type="PANTHER" id="PTHR43133">
    <property type="entry name" value="RNA POLYMERASE ECF-TYPE SIGMA FACTO"/>
    <property type="match status" value="1"/>
</dbReference>
<comment type="similarity">
    <text evidence="1 6">Belongs to the sigma-70 factor family. ECF subfamily.</text>
</comment>
<evidence type="ECO:0000256" key="7">
    <source>
        <dbReference type="SAM" id="MobiDB-lite"/>
    </source>
</evidence>
<dbReference type="InterPro" id="IPR013324">
    <property type="entry name" value="RNA_pol_sigma_r3/r4-like"/>
</dbReference>
<dbReference type="InterPro" id="IPR039425">
    <property type="entry name" value="RNA_pol_sigma-70-like"/>
</dbReference>
<dbReference type="Proteomes" id="UP000053260">
    <property type="component" value="Unassembled WGS sequence"/>
</dbReference>
<dbReference type="STRING" id="909626.AQJ91_03875"/>
<evidence type="ECO:0000259" key="9">
    <source>
        <dbReference type="Pfam" id="PF08281"/>
    </source>
</evidence>
<proteinExistence type="inferred from homology"/>
<dbReference type="GO" id="GO:0003677">
    <property type="term" value="F:DNA binding"/>
    <property type="evidence" value="ECO:0007669"/>
    <property type="project" value="UniProtKB-KW"/>
</dbReference>
<dbReference type="Gene3D" id="1.10.1740.10">
    <property type="match status" value="1"/>
</dbReference>
<dbReference type="GO" id="GO:0016987">
    <property type="term" value="F:sigma factor activity"/>
    <property type="evidence" value="ECO:0007669"/>
    <property type="project" value="UniProtKB-KW"/>
</dbReference>
<evidence type="ECO:0000313" key="11">
    <source>
        <dbReference type="Proteomes" id="UP000053260"/>
    </source>
</evidence>
<dbReference type="InterPro" id="IPR000838">
    <property type="entry name" value="RNA_pol_sigma70_ECF_CS"/>
</dbReference>
<feature type="compositionally biased region" description="Polar residues" evidence="7">
    <location>
        <begin position="1"/>
        <end position="15"/>
    </location>
</feature>
<evidence type="ECO:0000256" key="3">
    <source>
        <dbReference type="ARBA" id="ARBA00023082"/>
    </source>
</evidence>
<dbReference type="InterPro" id="IPR013325">
    <property type="entry name" value="RNA_pol_sigma_r2"/>
</dbReference>
<protein>
    <recommendedName>
        <fullName evidence="6">RNA polymerase sigma factor</fullName>
    </recommendedName>
</protein>
<organism evidence="10 11">
    <name type="scientific">Streptomyces dysideae</name>
    <dbReference type="NCBI Taxonomy" id="909626"/>
    <lineage>
        <taxon>Bacteria</taxon>
        <taxon>Bacillati</taxon>
        <taxon>Actinomycetota</taxon>
        <taxon>Actinomycetes</taxon>
        <taxon>Kitasatosporales</taxon>
        <taxon>Streptomycetaceae</taxon>
        <taxon>Streptomyces</taxon>
    </lineage>
</organism>
<dbReference type="Pfam" id="PF04542">
    <property type="entry name" value="Sigma70_r2"/>
    <property type="match status" value="1"/>
</dbReference>
<dbReference type="EMBL" id="LMXB01000016">
    <property type="protein sequence ID" value="KUO22417.1"/>
    <property type="molecule type" value="Genomic_DNA"/>
</dbReference>
<accession>A0A117S1Z4</accession>
<evidence type="ECO:0000256" key="4">
    <source>
        <dbReference type="ARBA" id="ARBA00023125"/>
    </source>
</evidence>
<evidence type="ECO:0000313" key="10">
    <source>
        <dbReference type="EMBL" id="KUO22417.1"/>
    </source>
</evidence>
<dbReference type="CDD" id="cd06171">
    <property type="entry name" value="Sigma70_r4"/>
    <property type="match status" value="1"/>
</dbReference>
<dbReference type="InterPro" id="IPR007627">
    <property type="entry name" value="RNA_pol_sigma70_r2"/>
</dbReference>
<dbReference type="InterPro" id="IPR014284">
    <property type="entry name" value="RNA_pol_sigma-70_dom"/>
</dbReference>
<keyword evidence="4 6" id="KW-0238">DNA-binding</keyword>
<dbReference type="GO" id="GO:0006950">
    <property type="term" value="P:response to stress"/>
    <property type="evidence" value="ECO:0007669"/>
    <property type="project" value="UniProtKB-ARBA"/>
</dbReference>
<dbReference type="SUPFAM" id="SSF88659">
    <property type="entry name" value="Sigma3 and sigma4 domains of RNA polymerase sigma factors"/>
    <property type="match status" value="1"/>
</dbReference>
<dbReference type="Gene3D" id="1.10.10.10">
    <property type="entry name" value="Winged helix-like DNA-binding domain superfamily/Winged helix DNA-binding domain"/>
    <property type="match status" value="1"/>
</dbReference>
<feature type="domain" description="RNA polymerase sigma-70 region 2" evidence="8">
    <location>
        <begin position="42"/>
        <end position="109"/>
    </location>
</feature>
<dbReference type="SUPFAM" id="SSF88946">
    <property type="entry name" value="Sigma2 domain of RNA polymerase sigma factors"/>
    <property type="match status" value="1"/>
</dbReference>
<sequence>MSSQNGGSPLSQASAKISPPEEPESDVIARAHSGDRDAFAALYNQHRDTVYVSIVRRVRNRDLAEDLTQEVFVRALRRMETFAWQGKGLGPWLQTIARNLIIDHYRSSRVRLEVPSGDFFESGKLGCNAEDVALGVLRAVEARKVIDYALPLLSAHQRTCIRLRFLEELSVPETARVMGRQPGAVKTLQYRALRSLMRIVQPTEEVAA</sequence>
<feature type="domain" description="RNA polymerase sigma factor 70 region 4 type 2" evidence="9">
    <location>
        <begin position="146"/>
        <end position="196"/>
    </location>
</feature>
<dbReference type="AlphaFoldDB" id="A0A117S1Z4"/>
<dbReference type="PANTHER" id="PTHR43133:SF57">
    <property type="entry name" value="RNA POLYMERASE SIGMA-70 FACTOR"/>
    <property type="match status" value="1"/>
</dbReference>
<dbReference type="GO" id="GO:0006352">
    <property type="term" value="P:DNA-templated transcription initiation"/>
    <property type="evidence" value="ECO:0007669"/>
    <property type="project" value="InterPro"/>
</dbReference>
<dbReference type="OrthoDB" id="5244107at2"/>
<keyword evidence="2 6" id="KW-0805">Transcription regulation</keyword>
<dbReference type="InterPro" id="IPR036388">
    <property type="entry name" value="WH-like_DNA-bd_sf"/>
</dbReference>
<keyword evidence="11" id="KW-1185">Reference proteome</keyword>
<keyword evidence="3 6" id="KW-0731">Sigma factor</keyword>
<dbReference type="PROSITE" id="PS01063">
    <property type="entry name" value="SIGMA70_ECF"/>
    <property type="match status" value="1"/>
</dbReference>
<name>A0A117S1Z4_9ACTN</name>
<evidence type="ECO:0000256" key="1">
    <source>
        <dbReference type="ARBA" id="ARBA00010641"/>
    </source>
</evidence>
<evidence type="ECO:0000256" key="2">
    <source>
        <dbReference type="ARBA" id="ARBA00023015"/>
    </source>
</evidence>
<comment type="caution">
    <text evidence="10">The sequence shown here is derived from an EMBL/GenBank/DDBJ whole genome shotgun (WGS) entry which is preliminary data.</text>
</comment>
<feature type="region of interest" description="Disordered" evidence="7">
    <location>
        <begin position="1"/>
        <end position="25"/>
    </location>
</feature>